<evidence type="ECO:0000256" key="9">
    <source>
        <dbReference type="ARBA" id="ARBA00023136"/>
    </source>
</evidence>
<evidence type="ECO:0000256" key="5">
    <source>
        <dbReference type="ARBA" id="ARBA00022519"/>
    </source>
</evidence>
<dbReference type="PANTHER" id="PTHR33446:SF2">
    <property type="entry name" value="PROTEIN TONB"/>
    <property type="match status" value="1"/>
</dbReference>
<comment type="caution">
    <text evidence="12">The sequence shown here is derived from an EMBL/GenBank/DDBJ whole genome shotgun (WGS) entry which is preliminary data.</text>
</comment>
<dbReference type="SUPFAM" id="SSF74653">
    <property type="entry name" value="TolA/TonB C-terminal domain"/>
    <property type="match status" value="1"/>
</dbReference>
<keyword evidence="13" id="KW-1185">Reference proteome</keyword>
<feature type="region of interest" description="Disordered" evidence="10">
    <location>
        <begin position="47"/>
        <end position="71"/>
    </location>
</feature>
<dbReference type="GO" id="GO:0055085">
    <property type="term" value="P:transmembrane transport"/>
    <property type="evidence" value="ECO:0007669"/>
    <property type="project" value="InterPro"/>
</dbReference>
<dbReference type="Proteomes" id="UP000587070">
    <property type="component" value="Unassembled WGS sequence"/>
</dbReference>
<comment type="similarity">
    <text evidence="2">Belongs to the TonB family.</text>
</comment>
<keyword evidence="6" id="KW-0812">Transmembrane</keyword>
<name>A0A840G004_RHOTE</name>
<evidence type="ECO:0000259" key="11">
    <source>
        <dbReference type="PROSITE" id="PS52015"/>
    </source>
</evidence>
<dbReference type="InterPro" id="IPR037682">
    <property type="entry name" value="TonB_C"/>
</dbReference>
<evidence type="ECO:0000256" key="4">
    <source>
        <dbReference type="ARBA" id="ARBA00022475"/>
    </source>
</evidence>
<dbReference type="GO" id="GO:0098797">
    <property type="term" value="C:plasma membrane protein complex"/>
    <property type="evidence" value="ECO:0007669"/>
    <property type="project" value="TreeGrafter"/>
</dbReference>
<keyword evidence="5" id="KW-0997">Cell inner membrane</keyword>
<evidence type="ECO:0000256" key="2">
    <source>
        <dbReference type="ARBA" id="ARBA00006555"/>
    </source>
</evidence>
<accession>A0A840G004</accession>
<evidence type="ECO:0000256" key="8">
    <source>
        <dbReference type="ARBA" id="ARBA00022989"/>
    </source>
</evidence>
<dbReference type="Pfam" id="PF03544">
    <property type="entry name" value="TonB_C"/>
    <property type="match status" value="1"/>
</dbReference>
<gene>
    <name evidence="12" type="ORF">GGD90_002102</name>
</gene>
<evidence type="ECO:0000256" key="3">
    <source>
        <dbReference type="ARBA" id="ARBA00022448"/>
    </source>
</evidence>
<dbReference type="EMBL" id="JACIGE010000007">
    <property type="protein sequence ID" value="MBB4247717.1"/>
    <property type="molecule type" value="Genomic_DNA"/>
</dbReference>
<protein>
    <submittedName>
        <fullName evidence="12">Protein TonB</fullName>
    </submittedName>
</protein>
<dbReference type="InterPro" id="IPR051045">
    <property type="entry name" value="TonB-dependent_transducer"/>
</dbReference>
<evidence type="ECO:0000256" key="10">
    <source>
        <dbReference type="SAM" id="MobiDB-lite"/>
    </source>
</evidence>
<evidence type="ECO:0000256" key="1">
    <source>
        <dbReference type="ARBA" id="ARBA00004383"/>
    </source>
</evidence>
<dbReference type="InterPro" id="IPR006260">
    <property type="entry name" value="TonB/TolA_C"/>
</dbReference>
<organism evidence="12 13">
    <name type="scientific">Rhodocyclus tenuis</name>
    <name type="common">Rhodospirillum tenue</name>
    <dbReference type="NCBI Taxonomy" id="1066"/>
    <lineage>
        <taxon>Bacteria</taxon>
        <taxon>Pseudomonadati</taxon>
        <taxon>Pseudomonadota</taxon>
        <taxon>Betaproteobacteria</taxon>
        <taxon>Rhodocyclales</taxon>
        <taxon>Rhodocyclaceae</taxon>
        <taxon>Rhodocyclus</taxon>
    </lineage>
</organism>
<feature type="domain" description="TonB C-terminal" evidence="11">
    <location>
        <begin position="114"/>
        <end position="206"/>
    </location>
</feature>
<dbReference type="RefSeq" id="WP_153116685.1">
    <property type="nucleotide sequence ID" value="NZ_JACIGE010000007.1"/>
</dbReference>
<proteinExistence type="inferred from homology"/>
<keyword evidence="3" id="KW-0813">Transport</keyword>
<keyword evidence="4" id="KW-1003">Cell membrane</keyword>
<dbReference type="GO" id="GO:0015031">
    <property type="term" value="P:protein transport"/>
    <property type="evidence" value="ECO:0007669"/>
    <property type="project" value="UniProtKB-KW"/>
</dbReference>
<dbReference type="NCBIfam" id="TIGR01352">
    <property type="entry name" value="tonB_Cterm"/>
    <property type="match status" value="1"/>
</dbReference>
<comment type="subcellular location">
    <subcellularLocation>
        <location evidence="1">Cell inner membrane</location>
        <topology evidence="1">Single-pass membrane protein</topology>
        <orientation evidence="1">Periplasmic side</orientation>
    </subcellularLocation>
</comment>
<dbReference type="GO" id="GO:0031992">
    <property type="term" value="F:energy transducer activity"/>
    <property type="evidence" value="ECO:0007669"/>
    <property type="project" value="TreeGrafter"/>
</dbReference>
<evidence type="ECO:0000256" key="6">
    <source>
        <dbReference type="ARBA" id="ARBA00022692"/>
    </source>
</evidence>
<dbReference type="OrthoDB" id="8724624at2"/>
<dbReference type="PROSITE" id="PS52015">
    <property type="entry name" value="TONB_CTD"/>
    <property type="match status" value="1"/>
</dbReference>
<reference evidence="12 13" key="1">
    <citation type="submission" date="2020-08" db="EMBL/GenBank/DDBJ databases">
        <title>Genome sequencing of Purple Non-Sulfur Bacteria from various extreme environments.</title>
        <authorList>
            <person name="Mayer M."/>
        </authorList>
    </citation>
    <scope>NUCLEOTIDE SEQUENCE [LARGE SCALE GENOMIC DNA]</scope>
    <source>
        <strain evidence="12 13">2761</strain>
    </source>
</reference>
<evidence type="ECO:0000256" key="7">
    <source>
        <dbReference type="ARBA" id="ARBA00022927"/>
    </source>
</evidence>
<evidence type="ECO:0000313" key="12">
    <source>
        <dbReference type="EMBL" id="MBB4247717.1"/>
    </source>
</evidence>
<keyword evidence="9" id="KW-0472">Membrane</keyword>
<keyword evidence="8" id="KW-1133">Transmembrane helix</keyword>
<keyword evidence="7" id="KW-0653">Protein transport</keyword>
<sequence length="206" mass="21882">MSRNAARRPLGVAVVVVAHGVLLAVLWQLQAHAPQSEPELPLFAQLIAPPPPTVSPQEAARPARQAEARPRVSPPVQLAAATEFASVPAVGVSPTVQETASVPPAAVTGPITLSGELSVVCPERPAPDYPVTSRRIGEQGRTVLRVELDSDGRVADVRIAVSSGSERLDNAALNALRRWRCQPARRDGSAVRAIALQPFDFVLRSR</sequence>
<dbReference type="AlphaFoldDB" id="A0A840G004"/>
<evidence type="ECO:0000313" key="13">
    <source>
        <dbReference type="Proteomes" id="UP000587070"/>
    </source>
</evidence>
<dbReference type="Gene3D" id="3.30.1150.10">
    <property type="match status" value="1"/>
</dbReference>
<dbReference type="PANTHER" id="PTHR33446">
    <property type="entry name" value="PROTEIN TONB-RELATED"/>
    <property type="match status" value="1"/>
</dbReference>